<dbReference type="SMART" id="SM00320">
    <property type="entry name" value="WD40"/>
    <property type="match status" value="4"/>
</dbReference>
<evidence type="ECO:0000313" key="7">
    <source>
        <dbReference type="EMBL" id="KAB8360881.1"/>
    </source>
</evidence>
<name>A0A5N6KYU4_9ROSI</name>
<dbReference type="SUPFAM" id="SSF50978">
    <property type="entry name" value="WD40 repeat-like"/>
    <property type="match status" value="1"/>
</dbReference>
<comment type="caution">
    <text evidence="7">The sequence shown here is derived from an EMBL/GenBank/DDBJ whole genome shotgun (WGS) entry which is preliminary data.</text>
</comment>
<keyword evidence="3 6" id="KW-0853">WD repeat</keyword>
<dbReference type="PANTHER" id="PTHR22842">
    <property type="entry name" value="WD40 REPEAT PROTEIN"/>
    <property type="match status" value="1"/>
</dbReference>
<evidence type="ECO:0000256" key="1">
    <source>
        <dbReference type="ARBA" id="ARBA00004496"/>
    </source>
</evidence>
<proteinExistence type="inferred from homology"/>
<evidence type="ECO:0000256" key="2">
    <source>
        <dbReference type="ARBA" id="ARBA00022490"/>
    </source>
</evidence>
<dbReference type="InterPro" id="IPR001680">
    <property type="entry name" value="WD40_rpt"/>
</dbReference>
<dbReference type="InterPro" id="IPR051980">
    <property type="entry name" value="WD_repeat_MORG1"/>
</dbReference>
<keyword evidence="2" id="KW-0963">Cytoplasm</keyword>
<comment type="similarity">
    <text evidence="5">Belongs to the WD repeat MORG1 family.</text>
</comment>
<dbReference type="PRINTS" id="PR00320">
    <property type="entry name" value="GPROTEINBRPT"/>
</dbReference>
<feature type="repeat" description="WD" evidence="6">
    <location>
        <begin position="67"/>
        <end position="108"/>
    </location>
</feature>
<dbReference type="InterPro" id="IPR036322">
    <property type="entry name" value="WD40_repeat_dom_sf"/>
</dbReference>
<dbReference type="PROSITE" id="PS50294">
    <property type="entry name" value="WD_REPEATS_REGION"/>
    <property type="match status" value="3"/>
</dbReference>
<evidence type="ECO:0000256" key="5">
    <source>
        <dbReference type="ARBA" id="ARBA00038145"/>
    </source>
</evidence>
<keyword evidence="4" id="KW-0677">Repeat</keyword>
<sequence>MPTKLPERQSARLLGHKGAVHALSYSSGSGQYILSGSSDRTVRLWNPAKAASSDSRGNSNALVQTYEGAHGYEVLSLAVAQDNSRFVSGGGDKSVFLWDVSTAQTIRRYGGGPGSHVARIECVAFGGDRDSVVLSGSLDSTVRLWDSKASNPKPIMVLSEAKDSVSSLVVMDHEIMTGSIDGRVRVYDLRMGMVNADVIGRESTGTTKF</sequence>
<dbReference type="InterPro" id="IPR015943">
    <property type="entry name" value="WD40/YVTN_repeat-like_dom_sf"/>
</dbReference>
<accession>A0A5N6KYU4</accession>
<organism evidence="7 8">
    <name type="scientific">Carpinus fangiana</name>
    <dbReference type="NCBI Taxonomy" id="176857"/>
    <lineage>
        <taxon>Eukaryota</taxon>
        <taxon>Viridiplantae</taxon>
        <taxon>Streptophyta</taxon>
        <taxon>Embryophyta</taxon>
        <taxon>Tracheophyta</taxon>
        <taxon>Spermatophyta</taxon>
        <taxon>Magnoliopsida</taxon>
        <taxon>eudicotyledons</taxon>
        <taxon>Gunneridae</taxon>
        <taxon>Pentapetalae</taxon>
        <taxon>rosids</taxon>
        <taxon>fabids</taxon>
        <taxon>Fagales</taxon>
        <taxon>Betulaceae</taxon>
        <taxon>Carpinus</taxon>
    </lineage>
</organism>
<keyword evidence="8" id="KW-1185">Reference proteome</keyword>
<feature type="repeat" description="WD" evidence="6">
    <location>
        <begin position="13"/>
        <end position="46"/>
    </location>
</feature>
<evidence type="ECO:0000313" key="8">
    <source>
        <dbReference type="Proteomes" id="UP000327013"/>
    </source>
</evidence>
<dbReference type="PANTHER" id="PTHR22842:SF3">
    <property type="entry name" value="WD REPEAT DOMAIN-CONTAINING PROTEIN 83"/>
    <property type="match status" value="1"/>
</dbReference>
<dbReference type="GO" id="GO:0071013">
    <property type="term" value="C:catalytic step 2 spliceosome"/>
    <property type="evidence" value="ECO:0007669"/>
    <property type="project" value="TreeGrafter"/>
</dbReference>
<dbReference type="Proteomes" id="UP000327013">
    <property type="component" value="Unassembled WGS sequence"/>
</dbReference>
<dbReference type="EMBL" id="VIBQ01000017">
    <property type="protein sequence ID" value="KAB8360881.1"/>
    <property type="molecule type" value="Genomic_DNA"/>
</dbReference>
<evidence type="ECO:0000256" key="4">
    <source>
        <dbReference type="ARBA" id="ARBA00022737"/>
    </source>
</evidence>
<dbReference type="Gene3D" id="2.130.10.10">
    <property type="entry name" value="YVTN repeat-like/Quinoprotein amine dehydrogenase"/>
    <property type="match status" value="1"/>
</dbReference>
<feature type="repeat" description="WD" evidence="6">
    <location>
        <begin position="113"/>
        <end position="146"/>
    </location>
</feature>
<reference evidence="7 8" key="1">
    <citation type="submission" date="2019-06" db="EMBL/GenBank/DDBJ databases">
        <title>A chromosomal-level reference genome of Carpinus fangiana (Coryloideae, Betulaceae).</title>
        <authorList>
            <person name="Yang X."/>
            <person name="Wang Z."/>
            <person name="Zhang L."/>
            <person name="Hao G."/>
            <person name="Liu J."/>
            <person name="Yang Y."/>
        </authorList>
    </citation>
    <scope>NUCLEOTIDE SEQUENCE [LARGE SCALE GENOMIC DNA]</scope>
    <source>
        <strain evidence="7">Cfa_2016G</strain>
        <tissue evidence="7">Leaf</tissue>
    </source>
</reference>
<evidence type="ECO:0000256" key="3">
    <source>
        <dbReference type="ARBA" id="ARBA00022574"/>
    </source>
</evidence>
<comment type="subcellular location">
    <subcellularLocation>
        <location evidence="1">Cytoplasm</location>
    </subcellularLocation>
</comment>
<protein>
    <submittedName>
        <fullName evidence="7">Uncharacterized protein</fullName>
    </submittedName>
</protein>
<gene>
    <name evidence="7" type="ORF">FH972_024615</name>
</gene>
<dbReference type="InterPro" id="IPR020472">
    <property type="entry name" value="WD40_PAC1"/>
</dbReference>
<dbReference type="AlphaFoldDB" id="A0A5N6KYU4"/>
<dbReference type="OrthoDB" id="674604at2759"/>
<dbReference type="GO" id="GO:0000398">
    <property type="term" value="P:mRNA splicing, via spliceosome"/>
    <property type="evidence" value="ECO:0007669"/>
    <property type="project" value="TreeGrafter"/>
</dbReference>
<dbReference type="Pfam" id="PF00400">
    <property type="entry name" value="WD40"/>
    <property type="match status" value="4"/>
</dbReference>
<evidence type="ECO:0000256" key="6">
    <source>
        <dbReference type="PROSITE-ProRule" id="PRU00221"/>
    </source>
</evidence>
<dbReference type="GO" id="GO:0005737">
    <property type="term" value="C:cytoplasm"/>
    <property type="evidence" value="ECO:0007669"/>
    <property type="project" value="UniProtKB-SubCell"/>
</dbReference>
<dbReference type="PROSITE" id="PS50082">
    <property type="entry name" value="WD_REPEATS_2"/>
    <property type="match status" value="3"/>
</dbReference>